<feature type="compositionally biased region" description="Low complexity" evidence="8">
    <location>
        <begin position="159"/>
        <end position="176"/>
    </location>
</feature>
<reference evidence="11" key="2">
    <citation type="submission" date="2018-02" db="UniProtKB">
        <authorList>
            <consortium name="EnsemblPlants"/>
        </authorList>
    </citation>
    <scope>IDENTIFICATION</scope>
    <source>
        <strain evidence="11">Williams 82</strain>
    </source>
</reference>
<feature type="region of interest" description="Disordered" evidence="8">
    <location>
        <begin position="413"/>
        <end position="474"/>
    </location>
</feature>
<dbReference type="Proteomes" id="UP000008827">
    <property type="component" value="Chromosome 20"/>
</dbReference>
<feature type="domain" description="C2H2-type" evidence="9">
    <location>
        <begin position="53"/>
        <end position="80"/>
    </location>
</feature>
<reference evidence="10 11" key="1">
    <citation type="journal article" date="2010" name="Nature">
        <title>Genome sequence of the palaeopolyploid soybean.</title>
        <authorList>
            <person name="Schmutz J."/>
            <person name="Cannon S.B."/>
            <person name="Schlueter J."/>
            <person name="Ma J."/>
            <person name="Mitros T."/>
            <person name="Nelson W."/>
            <person name="Hyten D.L."/>
            <person name="Song Q."/>
            <person name="Thelen J.J."/>
            <person name="Cheng J."/>
            <person name="Xu D."/>
            <person name="Hellsten U."/>
            <person name="May G.D."/>
            <person name="Yu Y."/>
            <person name="Sakurai T."/>
            <person name="Umezawa T."/>
            <person name="Bhattacharyya M.K."/>
            <person name="Sandhu D."/>
            <person name="Valliyodan B."/>
            <person name="Lindquist E."/>
            <person name="Peto M."/>
            <person name="Grant D."/>
            <person name="Shu S."/>
            <person name="Goodstein D."/>
            <person name="Barry K."/>
            <person name="Futrell-Griggs M."/>
            <person name="Abernathy B."/>
            <person name="Du J."/>
            <person name="Tian Z."/>
            <person name="Zhu L."/>
            <person name="Gill N."/>
            <person name="Joshi T."/>
            <person name="Libault M."/>
            <person name="Sethuraman A."/>
            <person name="Zhang X.-C."/>
            <person name="Shinozaki K."/>
            <person name="Nguyen H.T."/>
            <person name="Wing R.A."/>
            <person name="Cregan P."/>
            <person name="Specht J."/>
            <person name="Grimwood J."/>
            <person name="Rokhsar D."/>
            <person name="Stacey G."/>
            <person name="Shoemaker R.C."/>
            <person name="Jackson S.A."/>
        </authorList>
    </citation>
    <scope>NUCLEOTIDE SEQUENCE [LARGE SCALE GENOMIC DNA]</scope>
    <source>
        <strain evidence="11">cv. Williams 82</strain>
        <tissue evidence="10">Callus</tissue>
    </source>
</reference>
<dbReference type="GO" id="GO:0003700">
    <property type="term" value="F:DNA-binding transcription factor activity"/>
    <property type="evidence" value="ECO:0000318"/>
    <property type="project" value="GO_Central"/>
</dbReference>
<dbReference type="PROSITE" id="PS00028">
    <property type="entry name" value="ZINC_FINGER_C2H2_1"/>
    <property type="match status" value="3"/>
</dbReference>
<dbReference type="Pfam" id="PF13912">
    <property type="entry name" value="zf-C2H2_6"/>
    <property type="match status" value="2"/>
</dbReference>
<dbReference type="InterPro" id="IPR013087">
    <property type="entry name" value="Znf_C2H2_type"/>
</dbReference>
<dbReference type="GO" id="GO:0000976">
    <property type="term" value="F:transcription cis-regulatory region binding"/>
    <property type="evidence" value="ECO:0000318"/>
    <property type="project" value="GO_Central"/>
</dbReference>
<evidence type="ECO:0000256" key="4">
    <source>
        <dbReference type="ARBA" id="ARBA00022833"/>
    </source>
</evidence>
<dbReference type="EMBL" id="CM000853">
    <property type="protein sequence ID" value="KRG89765.1"/>
    <property type="molecule type" value="Genomic_DNA"/>
</dbReference>
<dbReference type="AlphaFoldDB" id="A0A0R0E7W2"/>
<feature type="domain" description="C2H2-type" evidence="9">
    <location>
        <begin position="374"/>
        <end position="401"/>
    </location>
</feature>
<keyword evidence="2" id="KW-0677">Repeat</keyword>
<dbReference type="InterPro" id="IPR036236">
    <property type="entry name" value="Znf_C2H2_sf"/>
</dbReference>
<reference evidence="10" key="3">
    <citation type="submission" date="2018-07" db="EMBL/GenBank/DDBJ databases">
        <title>WGS assembly of Glycine max.</title>
        <authorList>
            <person name="Schmutz J."/>
            <person name="Cannon S."/>
            <person name="Schlueter J."/>
            <person name="Ma J."/>
            <person name="Mitros T."/>
            <person name="Nelson W."/>
            <person name="Hyten D."/>
            <person name="Song Q."/>
            <person name="Thelen J."/>
            <person name="Cheng J."/>
            <person name="Xu D."/>
            <person name="Hellsten U."/>
            <person name="May G."/>
            <person name="Yu Y."/>
            <person name="Sakurai T."/>
            <person name="Umezawa T."/>
            <person name="Bhattacharyya M."/>
            <person name="Sandhu D."/>
            <person name="Valliyodan B."/>
            <person name="Lindquist E."/>
            <person name="Peto M."/>
            <person name="Grant D."/>
            <person name="Shu S."/>
            <person name="Goodstein D."/>
            <person name="Barry K."/>
            <person name="Futrell-Griggs M."/>
            <person name="Abernathy B."/>
            <person name="Du J."/>
            <person name="Tian Z."/>
            <person name="Zhu L."/>
            <person name="Gill N."/>
            <person name="Joshi T."/>
            <person name="Libault M."/>
            <person name="Sethuraman A."/>
            <person name="Zhang X."/>
            <person name="Shinozaki K."/>
            <person name="Nguyen H."/>
            <person name="Wing R."/>
            <person name="Cregan P."/>
            <person name="Specht J."/>
            <person name="Grimwood J."/>
            <person name="Rokhsar D."/>
            <person name="Stacey G."/>
            <person name="Shoemaker R."/>
            <person name="Jackson S."/>
        </authorList>
    </citation>
    <scope>NUCLEOTIDE SEQUENCE</scope>
    <source>
        <tissue evidence="10">Callus</tissue>
    </source>
</reference>
<sequence>MDQKDKHAVSDHHGWVKSCKKEKMKQQRSLLLGSCQAELESPSAAKSPSRTVRECNICGKVFSSGKALGGHRRSHFQKHQKKVKVRFTNHSSKQAGDTSNNIKRARNCDYDTVDDGKRVCCICKKEFPTKNALFGHMRSHPERSWRGVSPPTHFPNKNSSSSSSLSSSFSFSSHNSDSMEKNMEGDRDDYDECVGVGAVCDGGGNRAIDLSTVTCPSWLKTDVRGRKCIGAYEAAETLAYLNEVRPKSAPPLIKLGKRKINFSGSSSSKKHEVKKIKFYLKGELKIGKRNDADGEDDDDEDEKLNRCKGLSESEVEDEEGFDNVITEVVAPDRMQDDVDERKGKRVVDHKGKNIKKLVLKSMAKEKENEKVGGYKCGACGKIFSTFQGLGRHISVHKGKNNNAVIIMDESNHSHSKALGDKENNSSSSSNTHKVDEASMNEAPLPTTMNDAPLPADERKVNDETSETPPLLPLPAHEACQSSSGVKKLDFDLNELPCAMED</sequence>
<dbReference type="OrthoDB" id="6077919at2759"/>
<keyword evidence="5" id="KW-0805">Transcription regulation</keyword>
<dbReference type="InterPro" id="IPR044653">
    <property type="entry name" value="AZF1/2/3-like"/>
</dbReference>
<dbReference type="GO" id="GO:0005634">
    <property type="term" value="C:nucleus"/>
    <property type="evidence" value="ECO:0000318"/>
    <property type="project" value="GO_Central"/>
</dbReference>
<accession>A0A0R0E7W2</accession>
<evidence type="ECO:0000256" key="8">
    <source>
        <dbReference type="SAM" id="MobiDB-lite"/>
    </source>
</evidence>
<evidence type="ECO:0000256" key="3">
    <source>
        <dbReference type="ARBA" id="ARBA00022771"/>
    </source>
</evidence>
<keyword evidence="3 7" id="KW-0863">Zinc-finger</keyword>
<name>A0A0R0E7W2_SOYBN</name>
<evidence type="ECO:0000313" key="12">
    <source>
        <dbReference type="Proteomes" id="UP000008827"/>
    </source>
</evidence>
<dbReference type="OMA" id="AMHECNI"/>
<dbReference type="PROSITE" id="PS50157">
    <property type="entry name" value="ZINC_FINGER_C2H2_2"/>
    <property type="match status" value="3"/>
</dbReference>
<protein>
    <recommendedName>
        <fullName evidence="9">C2H2-type domain-containing protein</fullName>
    </recommendedName>
</protein>
<evidence type="ECO:0000259" key="9">
    <source>
        <dbReference type="PROSITE" id="PS50157"/>
    </source>
</evidence>
<evidence type="ECO:0000256" key="6">
    <source>
        <dbReference type="ARBA" id="ARBA00023163"/>
    </source>
</evidence>
<evidence type="ECO:0000256" key="7">
    <source>
        <dbReference type="PROSITE-ProRule" id="PRU00042"/>
    </source>
</evidence>
<dbReference type="SMART" id="SM00355">
    <property type="entry name" value="ZnF_C2H2"/>
    <property type="match status" value="3"/>
</dbReference>
<keyword evidence="12" id="KW-1185">Reference proteome</keyword>
<evidence type="ECO:0000256" key="1">
    <source>
        <dbReference type="ARBA" id="ARBA00022723"/>
    </source>
</evidence>
<proteinExistence type="predicted"/>
<gene>
    <name evidence="10" type="ORF">GLYMA_20G047500</name>
</gene>
<keyword evidence="6" id="KW-0804">Transcription</keyword>
<feature type="compositionally biased region" description="Basic and acidic residues" evidence="8">
    <location>
        <begin position="413"/>
        <end position="423"/>
    </location>
</feature>
<evidence type="ECO:0000256" key="5">
    <source>
        <dbReference type="ARBA" id="ARBA00023015"/>
    </source>
</evidence>
<dbReference type="PANTHER" id="PTHR45988">
    <property type="entry name" value="C2H2 TYPE ZINC FINGER TRANSCRIPTION FACTOR FAMILY-RELATED"/>
    <property type="match status" value="1"/>
</dbReference>
<dbReference type="PANTHER" id="PTHR45988:SF18">
    <property type="entry name" value="C2H2-TYPE ZINC FINGER FAMILY PROTEIN"/>
    <property type="match status" value="1"/>
</dbReference>
<dbReference type="Gramene" id="KRG89765">
    <property type="protein sequence ID" value="KRG89765"/>
    <property type="gene ID" value="GLYMA_20G047500"/>
</dbReference>
<feature type="region of interest" description="Disordered" evidence="8">
    <location>
        <begin position="142"/>
        <end position="186"/>
    </location>
</feature>
<organism evidence="10">
    <name type="scientific">Glycine max</name>
    <name type="common">Soybean</name>
    <name type="synonym">Glycine hispida</name>
    <dbReference type="NCBI Taxonomy" id="3847"/>
    <lineage>
        <taxon>Eukaryota</taxon>
        <taxon>Viridiplantae</taxon>
        <taxon>Streptophyta</taxon>
        <taxon>Embryophyta</taxon>
        <taxon>Tracheophyta</taxon>
        <taxon>Spermatophyta</taxon>
        <taxon>Magnoliopsida</taxon>
        <taxon>eudicotyledons</taxon>
        <taxon>Gunneridae</taxon>
        <taxon>Pentapetalae</taxon>
        <taxon>rosids</taxon>
        <taxon>fabids</taxon>
        <taxon>Fabales</taxon>
        <taxon>Fabaceae</taxon>
        <taxon>Papilionoideae</taxon>
        <taxon>50 kb inversion clade</taxon>
        <taxon>NPAAA clade</taxon>
        <taxon>indigoferoid/millettioid clade</taxon>
        <taxon>Phaseoleae</taxon>
        <taxon>Glycine</taxon>
        <taxon>Glycine subgen. Soja</taxon>
    </lineage>
</organism>
<dbReference type="PaxDb" id="3847-GLYMA20G11067.1"/>
<dbReference type="Gene3D" id="3.30.160.60">
    <property type="entry name" value="Classic Zinc Finger"/>
    <property type="match status" value="2"/>
</dbReference>
<evidence type="ECO:0000313" key="10">
    <source>
        <dbReference type="EMBL" id="KRG89765.1"/>
    </source>
</evidence>
<evidence type="ECO:0000256" key="2">
    <source>
        <dbReference type="ARBA" id="ARBA00022737"/>
    </source>
</evidence>
<dbReference type="GO" id="GO:0006355">
    <property type="term" value="P:regulation of DNA-templated transcription"/>
    <property type="evidence" value="ECO:0000318"/>
    <property type="project" value="GO_Central"/>
</dbReference>
<dbReference type="Pfam" id="PF00096">
    <property type="entry name" value="zf-C2H2"/>
    <property type="match status" value="1"/>
</dbReference>
<dbReference type="STRING" id="3847.A0A0R0E7W2"/>
<feature type="domain" description="C2H2-type" evidence="9">
    <location>
        <begin position="118"/>
        <end position="140"/>
    </location>
</feature>
<keyword evidence="1" id="KW-0479">Metal-binding</keyword>
<feature type="region of interest" description="Disordered" evidence="8">
    <location>
        <begin position="1"/>
        <end position="22"/>
    </location>
</feature>
<dbReference type="SUPFAM" id="SSF57667">
    <property type="entry name" value="beta-beta-alpha zinc fingers"/>
    <property type="match status" value="2"/>
</dbReference>
<dbReference type="InParanoid" id="A0A0R0E7W2"/>
<evidence type="ECO:0000313" key="11">
    <source>
        <dbReference type="EnsemblPlants" id="KRG89765"/>
    </source>
</evidence>
<dbReference type="GO" id="GO:0008270">
    <property type="term" value="F:zinc ion binding"/>
    <property type="evidence" value="ECO:0007669"/>
    <property type="project" value="UniProtKB-KW"/>
</dbReference>
<keyword evidence="4" id="KW-0862">Zinc</keyword>
<dbReference type="EnsemblPlants" id="KRG89765">
    <property type="protein sequence ID" value="KRG89765"/>
    <property type="gene ID" value="GLYMA_20G047500"/>
</dbReference>